<name>A0A8X6NBQ6_NEPPI</name>
<evidence type="ECO:0000313" key="2">
    <source>
        <dbReference type="EMBL" id="GFT06192.1"/>
    </source>
</evidence>
<dbReference type="Proteomes" id="UP000887013">
    <property type="component" value="Unassembled WGS sequence"/>
</dbReference>
<accession>A0A8X6NBQ6</accession>
<evidence type="ECO:0000256" key="1">
    <source>
        <dbReference type="SAM" id="Phobius"/>
    </source>
</evidence>
<feature type="transmembrane region" description="Helical" evidence="1">
    <location>
        <begin position="50"/>
        <end position="70"/>
    </location>
</feature>
<feature type="transmembrane region" description="Helical" evidence="1">
    <location>
        <begin position="82"/>
        <end position="105"/>
    </location>
</feature>
<organism evidence="2 3">
    <name type="scientific">Nephila pilipes</name>
    <name type="common">Giant wood spider</name>
    <name type="synonym">Nephila maculata</name>
    <dbReference type="NCBI Taxonomy" id="299642"/>
    <lineage>
        <taxon>Eukaryota</taxon>
        <taxon>Metazoa</taxon>
        <taxon>Ecdysozoa</taxon>
        <taxon>Arthropoda</taxon>
        <taxon>Chelicerata</taxon>
        <taxon>Arachnida</taxon>
        <taxon>Araneae</taxon>
        <taxon>Araneomorphae</taxon>
        <taxon>Entelegynae</taxon>
        <taxon>Araneoidea</taxon>
        <taxon>Nephilidae</taxon>
        <taxon>Nephila</taxon>
    </lineage>
</organism>
<proteinExistence type="predicted"/>
<protein>
    <submittedName>
        <fullName evidence="2">Uncharacterized protein</fullName>
    </submittedName>
</protein>
<reference evidence="2" key="1">
    <citation type="submission" date="2020-08" db="EMBL/GenBank/DDBJ databases">
        <title>Multicomponent nature underlies the extraordinary mechanical properties of spider dragline silk.</title>
        <authorList>
            <person name="Kono N."/>
            <person name="Nakamura H."/>
            <person name="Mori M."/>
            <person name="Yoshida Y."/>
            <person name="Ohtoshi R."/>
            <person name="Malay A.D."/>
            <person name="Moran D.A.P."/>
            <person name="Tomita M."/>
            <person name="Numata K."/>
            <person name="Arakawa K."/>
        </authorList>
    </citation>
    <scope>NUCLEOTIDE SEQUENCE</scope>
</reference>
<gene>
    <name evidence="2" type="primary">NCL1_32900</name>
    <name evidence="2" type="ORF">NPIL_131491</name>
</gene>
<keyword evidence="1" id="KW-0472">Membrane</keyword>
<dbReference type="EMBL" id="BMAW01007940">
    <property type="protein sequence ID" value="GFT06192.1"/>
    <property type="molecule type" value="Genomic_DNA"/>
</dbReference>
<sequence length="329" mass="36781">MIKSEGELCGGVLETRPDIADLGEGITDFKVLADINAWIGKLGEKEERGMLVSVGLMKGVIVWIGGWLGFVVDVAFGSERVLLLVCATFVPLSSQATVTVFWVTFMNLCITNMKPVICQDYDGSIYRPSIAITVHVFSDDQMSVLDTCIDVFNREVENSDTLKTLFDLNHLRGLEVIRVAYDDFVAILTHLGIEDPKVIADLAARPMRNNFDFYKGEVTRKVYPSVVCNYAFTQGVLTPESAEHLGLQFSNFFEESAKEYVEEGDIASRFLAITQGITKFLDFIGPLNYERSLMLTFLFETEWLLGAIETQYSRDVFYKCSAEADGDPN</sequence>
<evidence type="ECO:0000313" key="3">
    <source>
        <dbReference type="Proteomes" id="UP000887013"/>
    </source>
</evidence>
<keyword evidence="1" id="KW-0812">Transmembrane</keyword>
<comment type="caution">
    <text evidence="2">The sequence shown here is derived from an EMBL/GenBank/DDBJ whole genome shotgun (WGS) entry which is preliminary data.</text>
</comment>
<keyword evidence="1" id="KW-1133">Transmembrane helix</keyword>
<dbReference type="AlphaFoldDB" id="A0A8X6NBQ6"/>
<keyword evidence="3" id="KW-1185">Reference proteome</keyword>